<comment type="caution">
    <text evidence="1">The sequence shown here is derived from an EMBL/GenBank/DDBJ whole genome shotgun (WGS) entry which is preliminary data.</text>
</comment>
<sequence length="218" mass="25406">MEIKKLLRFMIMGGAILMLLGCNTRNSRAYLEDRIGAEVSRVYPTQNLEDLFEQFPNGFKLYQVYDYKENEHNYLVTVEMDGVKKGDPIRGTLILQDSNSGEKYKTIDVEYHDNEFVFNDEKEALKLWPQQGFLFQKITLNKDFLSTLKLKEKHYNSMNGSFGINYEVNLPEINEYLSFPTSKAIELSFGGSNSNINYYYSVVVEDEEGYYFRETVSD</sequence>
<dbReference type="HOGENOM" id="CLU_103360_0_0_9"/>
<dbReference type="RefSeq" id="WP_005606503.1">
    <property type="nucleotide sequence ID" value="NZ_CP102283.1"/>
</dbReference>
<evidence type="ECO:0008006" key="3">
    <source>
        <dbReference type="Google" id="ProtNLM"/>
    </source>
</evidence>
<dbReference type="Proteomes" id="UP000005926">
    <property type="component" value="Unassembled WGS sequence"/>
</dbReference>
<proteinExistence type="predicted"/>
<dbReference type="eggNOG" id="ENOG5033X5C">
    <property type="taxonomic scope" value="Bacteria"/>
</dbReference>
<protein>
    <recommendedName>
        <fullName evidence="3">Lipoprotein</fullName>
    </recommendedName>
</protein>
<evidence type="ECO:0000313" key="2">
    <source>
        <dbReference type="Proteomes" id="UP000005926"/>
    </source>
</evidence>
<dbReference type="PROSITE" id="PS51257">
    <property type="entry name" value="PROKAR_LIPOPROTEIN"/>
    <property type="match status" value="1"/>
</dbReference>
<dbReference type="EMBL" id="ACKZ01000029">
    <property type="protein sequence ID" value="EEW36508.1"/>
    <property type="molecule type" value="Genomic_DNA"/>
</dbReference>
<dbReference type="STRING" id="638301.HMPREF0444_1856"/>
<reference evidence="1 2" key="1">
    <citation type="submission" date="2009-08" db="EMBL/GenBank/DDBJ databases">
        <authorList>
            <person name="Muzny D."/>
            <person name="Qin X."/>
            <person name="Deng J."/>
            <person name="Jiang H."/>
            <person name="Liu Y."/>
            <person name="Qu J."/>
            <person name="Song X.-Z."/>
            <person name="Zhang L."/>
            <person name="Thornton R."/>
            <person name="Coyle M."/>
            <person name="Francisco L."/>
            <person name="Jackson L."/>
            <person name="Javaid M."/>
            <person name="Korchina V."/>
            <person name="Kovar C."/>
            <person name="Mata R."/>
            <person name="Mathew T."/>
            <person name="Ngo R."/>
            <person name="Nguyen L."/>
            <person name="Nguyen N."/>
            <person name="Okwuonu G."/>
            <person name="Ongeri F."/>
            <person name="Pham C."/>
            <person name="Simmons D."/>
            <person name="Wilczek-Boney K."/>
            <person name="Hale W."/>
            <person name="Jakkamsetti A."/>
            <person name="Pham P."/>
            <person name="Ruth R."/>
            <person name="San Lucas F."/>
            <person name="Warren J."/>
            <person name="Zhang J."/>
            <person name="Zhao Z."/>
            <person name="Zhou C."/>
            <person name="Zhu D."/>
            <person name="Lee S."/>
            <person name="Bess C."/>
            <person name="Blankenburg K."/>
            <person name="Forbes L."/>
            <person name="Fu Q."/>
            <person name="Gubbala S."/>
            <person name="Hirani K."/>
            <person name="Jayaseelan J.C."/>
            <person name="Lara F."/>
            <person name="Munidasa M."/>
            <person name="Palculict T."/>
            <person name="Patil S."/>
            <person name="Pu L.-L."/>
            <person name="Saada N."/>
            <person name="Tang L."/>
            <person name="Weissenberger G."/>
            <person name="Zhu Y."/>
            <person name="Hemphill L."/>
            <person name="Shang Y."/>
            <person name="Youmans B."/>
            <person name="Ayvaz T."/>
            <person name="Ross M."/>
            <person name="Santibanez J."/>
            <person name="Aqrawi P."/>
            <person name="Gross S."/>
            <person name="Joshi V."/>
            <person name="Fowler G."/>
            <person name="Nazareth L."/>
            <person name="Reid J."/>
            <person name="Worley K."/>
            <person name="Petrosino J."/>
            <person name="Highlander S."/>
            <person name="Gibbs R."/>
        </authorList>
    </citation>
    <scope>NUCLEOTIDE SEQUENCE [LARGE SCALE GENOMIC DNA]</scope>
    <source>
        <strain evidence="1 2">ATCC 49175</strain>
    </source>
</reference>
<dbReference type="GeneID" id="78412386"/>
<accession>C8NIW1</accession>
<keyword evidence="2" id="KW-1185">Reference proteome</keyword>
<evidence type="ECO:0000313" key="1">
    <source>
        <dbReference type="EMBL" id="EEW36508.1"/>
    </source>
</evidence>
<name>C8NIW1_9LACT</name>
<gene>
    <name evidence="1" type="ORF">HMPREF0444_1856</name>
</gene>
<organism evidence="1 2">
    <name type="scientific">Granulicatella adiacens ATCC 49175</name>
    <dbReference type="NCBI Taxonomy" id="638301"/>
    <lineage>
        <taxon>Bacteria</taxon>
        <taxon>Bacillati</taxon>
        <taxon>Bacillota</taxon>
        <taxon>Bacilli</taxon>
        <taxon>Lactobacillales</taxon>
        <taxon>Carnobacteriaceae</taxon>
        <taxon>Granulicatella</taxon>
    </lineage>
</organism>
<dbReference type="AlphaFoldDB" id="C8NIW1"/>